<protein>
    <submittedName>
        <fullName evidence="2">Uncharacterized protein</fullName>
    </submittedName>
</protein>
<evidence type="ECO:0000313" key="2">
    <source>
        <dbReference type="EMBL" id="KAF9073225.1"/>
    </source>
</evidence>
<name>A0A9P5Q434_9AGAR</name>
<dbReference type="EMBL" id="JADNRY010000019">
    <property type="protein sequence ID" value="KAF9073225.1"/>
    <property type="molecule type" value="Genomic_DNA"/>
</dbReference>
<sequence length="225" mass="25172">MEPLRSVSPELTTTTYSPFPRCATPELYPDIDLDIAYATPIEYNLFDELKERQEAWKAMFANMSRAPTPDIGRSWSPIPLADDANGWPIREGFESDNSSIRTGFLTPISRSQSLDSESSIRASTSISSDSYNLGYSDMMTVDHEGIDEVGEQQFIGEAIESEYLQERSQTDEGMQLESVEDLLANEPLHVVEVIKPRAKRARPSEPFTRVTRSAAKALKLQNGTD</sequence>
<evidence type="ECO:0000256" key="1">
    <source>
        <dbReference type="SAM" id="MobiDB-lite"/>
    </source>
</evidence>
<keyword evidence="3" id="KW-1185">Reference proteome</keyword>
<proteinExistence type="predicted"/>
<organism evidence="2 3">
    <name type="scientific">Rhodocollybia butyracea</name>
    <dbReference type="NCBI Taxonomy" id="206335"/>
    <lineage>
        <taxon>Eukaryota</taxon>
        <taxon>Fungi</taxon>
        <taxon>Dikarya</taxon>
        <taxon>Basidiomycota</taxon>
        <taxon>Agaricomycotina</taxon>
        <taxon>Agaricomycetes</taxon>
        <taxon>Agaricomycetidae</taxon>
        <taxon>Agaricales</taxon>
        <taxon>Marasmiineae</taxon>
        <taxon>Omphalotaceae</taxon>
        <taxon>Rhodocollybia</taxon>
    </lineage>
</organism>
<accession>A0A9P5Q434</accession>
<dbReference type="AlphaFoldDB" id="A0A9P5Q434"/>
<evidence type="ECO:0000313" key="3">
    <source>
        <dbReference type="Proteomes" id="UP000772434"/>
    </source>
</evidence>
<gene>
    <name evidence="2" type="ORF">BDP27DRAFT_1319066</name>
</gene>
<comment type="caution">
    <text evidence="2">The sequence shown here is derived from an EMBL/GenBank/DDBJ whole genome shotgun (WGS) entry which is preliminary data.</text>
</comment>
<feature type="region of interest" description="Disordered" evidence="1">
    <location>
        <begin position="197"/>
        <end position="225"/>
    </location>
</feature>
<reference evidence="2" key="1">
    <citation type="submission" date="2020-11" db="EMBL/GenBank/DDBJ databases">
        <authorList>
            <consortium name="DOE Joint Genome Institute"/>
            <person name="Ahrendt S."/>
            <person name="Riley R."/>
            <person name="Andreopoulos W."/>
            <person name="Labutti K."/>
            <person name="Pangilinan J."/>
            <person name="Ruiz-Duenas F.J."/>
            <person name="Barrasa J.M."/>
            <person name="Sanchez-Garcia M."/>
            <person name="Camarero S."/>
            <person name="Miyauchi S."/>
            <person name="Serrano A."/>
            <person name="Linde D."/>
            <person name="Babiker R."/>
            <person name="Drula E."/>
            <person name="Ayuso-Fernandez I."/>
            <person name="Pacheco R."/>
            <person name="Padilla G."/>
            <person name="Ferreira P."/>
            <person name="Barriuso J."/>
            <person name="Kellner H."/>
            <person name="Castanera R."/>
            <person name="Alfaro M."/>
            <person name="Ramirez L."/>
            <person name="Pisabarro A.G."/>
            <person name="Kuo A."/>
            <person name="Tritt A."/>
            <person name="Lipzen A."/>
            <person name="He G."/>
            <person name="Yan M."/>
            <person name="Ng V."/>
            <person name="Cullen D."/>
            <person name="Martin F."/>
            <person name="Rosso M.-N."/>
            <person name="Henrissat B."/>
            <person name="Hibbett D."/>
            <person name="Martinez A.T."/>
            <person name="Grigoriev I.V."/>
        </authorList>
    </citation>
    <scope>NUCLEOTIDE SEQUENCE</scope>
    <source>
        <strain evidence="2">AH 40177</strain>
    </source>
</reference>
<dbReference type="Proteomes" id="UP000772434">
    <property type="component" value="Unassembled WGS sequence"/>
</dbReference>